<feature type="non-terminal residue" evidence="1">
    <location>
        <position position="1"/>
    </location>
</feature>
<reference evidence="1 2" key="1">
    <citation type="submission" date="2009-02" db="EMBL/GenBank/DDBJ databases">
        <title>Draft genome sequence of Clostridium asparagiforme (DSM 15981).</title>
        <authorList>
            <person name="Sudarsanam P."/>
            <person name="Ley R."/>
            <person name="Guruge J."/>
            <person name="Turnbaugh P.J."/>
            <person name="Mahowald M."/>
            <person name="Liep D."/>
            <person name="Gordon J."/>
        </authorList>
    </citation>
    <scope>NUCLEOTIDE SEQUENCE [LARGE SCALE GENOMIC DNA]</scope>
    <source>
        <strain evidence="1 2">DSM 15981</strain>
    </source>
</reference>
<dbReference type="EMBL" id="ACCJ01000473">
    <property type="protein sequence ID" value="EEG52167.1"/>
    <property type="molecule type" value="Genomic_DNA"/>
</dbReference>
<organism evidence="1 2">
    <name type="scientific">[Clostridium] asparagiforme DSM 15981</name>
    <dbReference type="NCBI Taxonomy" id="518636"/>
    <lineage>
        <taxon>Bacteria</taxon>
        <taxon>Bacillati</taxon>
        <taxon>Bacillota</taxon>
        <taxon>Clostridia</taxon>
        <taxon>Lachnospirales</taxon>
        <taxon>Lachnospiraceae</taxon>
        <taxon>Enterocloster</taxon>
    </lineage>
</organism>
<dbReference type="AlphaFoldDB" id="C0D916"/>
<proteinExistence type="predicted"/>
<sequence length="92" mass="10350">PQARIGRPAFPVPAQAGGPLWADSGKRSHAYPGQIMKTEKWTIDRRSVRRQYCWCVYENVGAGTRLRLALYNDNSLTQGRSFLQEPGALEKC</sequence>
<protein>
    <submittedName>
        <fullName evidence="1">Uncharacterized protein</fullName>
    </submittedName>
</protein>
<name>C0D916_9FIRM</name>
<keyword evidence="2" id="KW-1185">Reference proteome</keyword>
<accession>C0D916</accession>
<gene>
    <name evidence="1" type="ORF">CLOSTASPAR_05765</name>
</gene>
<comment type="caution">
    <text evidence="1">The sequence shown here is derived from an EMBL/GenBank/DDBJ whole genome shotgun (WGS) entry which is preliminary data.</text>
</comment>
<evidence type="ECO:0000313" key="2">
    <source>
        <dbReference type="Proteomes" id="UP000004756"/>
    </source>
</evidence>
<evidence type="ECO:0000313" key="1">
    <source>
        <dbReference type="EMBL" id="EEG52167.1"/>
    </source>
</evidence>
<dbReference type="Proteomes" id="UP000004756">
    <property type="component" value="Unassembled WGS sequence"/>
</dbReference>
<dbReference type="HOGENOM" id="CLU_2404490_0_0_9"/>